<evidence type="ECO:0000313" key="3">
    <source>
        <dbReference type="Proteomes" id="UP001164746"/>
    </source>
</evidence>
<protein>
    <submittedName>
        <fullName evidence="2">Uncharacterized protein</fullName>
    </submittedName>
</protein>
<accession>A0ABY7ESK8</accession>
<proteinExistence type="predicted"/>
<evidence type="ECO:0000256" key="1">
    <source>
        <dbReference type="SAM" id="MobiDB-lite"/>
    </source>
</evidence>
<evidence type="ECO:0000313" key="2">
    <source>
        <dbReference type="EMBL" id="WAR11919.1"/>
    </source>
</evidence>
<keyword evidence="3" id="KW-1185">Reference proteome</keyword>
<reference evidence="2" key="1">
    <citation type="submission" date="2022-11" db="EMBL/GenBank/DDBJ databases">
        <title>Centuries of genome instability and evolution in soft-shell clam transmissible cancer (bioRxiv).</title>
        <authorList>
            <person name="Hart S.F.M."/>
            <person name="Yonemitsu M.A."/>
            <person name="Giersch R.M."/>
            <person name="Beal B.F."/>
            <person name="Arriagada G."/>
            <person name="Davis B.W."/>
            <person name="Ostrander E.A."/>
            <person name="Goff S.P."/>
            <person name="Metzger M.J."/>
        </authorList>
    </citation>
    <scope>NUCLEOTIDE SEQUENCE</scope>
    <source>
        <strain evidence="2">MELC-2E11</strain>
        <tissue evidence="2">Siphon/mantle</tissue>
    </source>
</reference>
<dbReference type="Proteomes" id="UP001164746">
    <property type="component" value="Chromosome 8"/>
</dbReference>
<sequence>MIGKVQTQKPKQTVKGKVNAEPPNKRSYSEVSNESVGDISAINIHLDEITSDISKLRADVMKKDDIE</sequence>
<feature type="region of interest" description="Disordered" evidence="1">
    <location>
        <begin position="1"/>
        <end position="34"/>
    </location>
</feature>
<organism evidence="2 3">
    <name type="scientific">Mya arenaria</name>
    <name type="common">Soft-shell clam</name>
    <dbReference type="NCBI Taxonomy" id="6604"/>
    <lineage>
        <taxon>Eukaryota</taxon>
        <taxon>Metazoa</taxon>
        <taxon>Spiralia</taxon>
        <taxon>Lophotrochozoa</taxon>
        <taxon>Mollusca</taxon>
        <taxon>Bivalvia</taxon>
        <taxon>Autobranchia</taxon>
        <taxon>Heteroconchia</taxon>
        <taxon>Euheterodonta</taxon>
        <taxon>Imparidentia</taxon>
        <taxon>Neoheterodontei</taxon>
        <taxon>Myida</taxon>
        <taxon>Myoidea</taxon>
        <taxon>Myidae</taxon>
        <taxon>Mya</taxon>
    </lineage>
</organism>
<feature type="compositionally biased region" description="Low complexity" evidence="1">
    <location>
        <begin position="1"/>
        <end position="17"/>
    </location>
</feature>
<name>A0ABY7ESK8_MYAAR</name>
<gene>
    <name evidence="2" type="ORF">MAR_026099</name>
</gene>
<dbReference type="EMBL" id="CP111019">
    <property type="protein sequence ID" value="WAR11919.1"/>
    <property type="molecule type" value="Genomic_DNA"/>
</dbReference>